<comment type="catalytic activity">
    <reaction evidence="1">
        <text>Hydrolyzes the link between N-acetylmuramoyl residues and L-amino acid residues in certain cell-wall glycopeptides.</text>
        <dbReference type="EC" id="3.5.1.28"/>
    </reaction>
</comment>
<dbReference type="RefSeq" id="WP_304385857.1">
    <property type="nucleotide sequence ID" value="NZ_JAUPBL010000086.1"/>
</dbReference>
<dbReference type="InterPro" id="IPR051206">
    <property type="entry name" value="NAMLAA_amidase_2"/>
</dbReference>
<evidence type="ECO:0000313" key="6">
    <source>
        <dbReference type="EMBL" id="MDO7020713.1"/>
    </source>
</evidence>
<dbReference type="SUPFAM" id="SSF55846">
    <property type="entry name" value="N-acetylmuramoyl-L-alanine amidase-like"/>
    <property type="match status" value="1"/>
</dbReference>
<name>A0ABT8YXX7_9SPIR</name>
<dbReference type="Proteomes" id="UP001175147">
    <property type="component" value="Unassembled WGS sequence"/>
</dbReference>
<comment type="caution">
    <text evidence="6">The sequence shown here is derived from an EMBL/GenBank/DDBJ whole genome shotgun (WGS) entry which is preliminary data.</text>
</comment>
<reference evidence="6" key="1">
    <citation type="submission" date="2023-07" db="EMBL/GenBank/DDBJ databases">
        <title>Mucosal microbiota of week-old chicken and adult hens.</title>
        <authorList>
            <person name="Volf J."/>
            <person name="Karasova D."/>
            <person name="Crhanova M."/>
            <person name="Faldynova M."/>
            <person name="Prikrylova H."/>
            <person name="Zeman M."/>
            <person name="Babak V."/>
            <person name="Rajova J."/>
            <person name="Rychlik I."/>
        </authorList>
    </citation>
    <scope>NUCLEOTIDE SEQUENCE</scope>
    <source>
        <strain evidence="6">ET902</strain>
    </source>
</reference>
<protein>
    <recommendedName>
        <fullName evidence="2">N-acetylmuramoyl-L-alanine amidase</fullName>
        <ecNumber evidence="2">3.5.1.28</ecNumber>
    </recommendedName>
</protein>
<keyword evidence="4" id="KW-0961">Cell wall biogenesis/degradation</keyword>
<evidence type="ECO:0000256" key="1">
    <source>
        <dbReference type="ARBA" id="ARBA00001561"/>
    </source>
</evidence>
<gene>
    <name evidence="6" type="ORF">Q5M86_07995</name>
</gene>
<keyword evidence="7" id="KW-1185">Reference proteome</keyword>
<evidence type="ECO:0000313" key="7">
    <source>
        <dbReference type="Proteomes" id="UP001175147"/>
    </source>
</evidence>
<keyword evidence="3" id="KW-0378">Hydrolase</keyword>
<accession>A0ABT8YXX7</accession>
<dbReference type="Pfam" id="PF01510">
    <property type="entry name" value="Amidase_2"/>
    <property type="match status" value="1"/>
</dbReference>
<dbReference type="EMBL" id="JAUPBM010000094">
    <property type="protein sequence ID" value="MDO7020713.1"/>
    <property type="molecule type" value="Genomic_DNA"/>
</dbReference>
<evidence type="ECO:0000256" key="4">
    <source>
        <dbReference type="ARBA" id="ARBA00023316"/>
    </source>
</evidence>
<evidence type="ECO:0000256" key="3">
    <source>
        <dbReference type="ARBA" id="ARBA00022801"/>
    </source>
</evidence>
<dbReference type="InterPro" id="IPR002502">
    <property type="entry name" value="Amidase_domain"/>
</dbReference>
<dbReference type="CDD" id="cd06583">
    <property type="entry name" value="PGRP"/>
    <property type="match status" value="1"/>
</dbReference>
<proteinExistence type="predicted"/>
<dbReference type="Gene3D" id="3.40.80.10">
    <property type="entry name" value="Peptidoglycan recognition protein-like"/>
    <property type="match status" value="1"/>
</dbReference>
<evidence type="ECO:0000256" key="2">
    <source>
        <dbReference type="ARBA" id="ARBA00011901"/>
    </source>
</evidence>
<evidence type="ECO:0000259" key="5">
    <source>
        <dbReference type="Pfam" id="PF01510"/>
    </source>
</evidence>
<dbReference type="PANTHER" id="PTHR30417">
    <property type="entry name" value="N-ACETYLMURAMOYL-L-ALANINE AMIDASE AMID"/>
    <property type="match status" value="1"/>
</dbReference>
<dbReference type="InterPro" id="IPR036505">
    <property type="entry name" value="Amidase/PGRP_sf"/>
</dbReference>
<feature type="domain" description="N-acetylmuramoyl-L-alanine amidase" evidence="5">
    <location>
        <begin position="75"/>
        <end position="194"/>
    </location>
</feature>
<dbReference type="EC" id="3.5.1.28" evidence="2"/>
<sequence>MLKNIIGIFIIICILSCNNTIKGSVKYTNDYNIQTNTQELIINNDYKITPNSLRLKLLSEYTKVHYGQPLIYLENPQIIVVHSAETQNLKVTANIFQNDMLYGRPDIEAGGEVNVGTHFMVDFDGTIYANTPTEYIARHTVGFNYTAISIENIGYADKLTKEQLEANVKLIKYLKNKYKSIKYVIAHYEYKDKTLPHYSLYKELNTKYINPSKKDPGTNFMQELRKRI</sequence>
<dbReference type="PANTHER" id="PTHR30417:SF1">
    <property type="entry name" value="N-ACETYLMURAMOYL-L-ALANINE AMIDASE AMID"/>
    <property type="match status" value="1"/>
</dbReference>
<organism evidence="6 7">
    <name type="scientific">Brachyspira innocens</name>
    <dbReference type="NCBI Taxonomy" id="13264"/>
    <lineage>
        <taxon>Bacteria</taxon>
        <taxon>Pseudomonadati</taxon>
        <taxon>Spirochaetota</taxon>
        <taxon>Spirochaetia</taxon>
        <taxon>Brachyspirales</taxon>
        <taxon>Brachyspiraceae</taxon>
        <taxon>Brachyspira</taxon>
    </lineage>
</organism>